<name>A0A977PRV7_9CAUD</name>
<sequence length="109" mass="11935">MKTLYIAGPMTGHPELNYPAFNEAADQLRRAGYQVLNPAEHEKPCENPEWEDWMKEALGAVLRADAIATLPRWTGSRGAIVELAVAGALGKPHGPIGYWIKRAQQIGAN</sequence>
<dbReference type="RefSeq" id="YP_010755405.1">
    <property type="nucleotide sequence ID" value="NC_073469.1"/>
</dbReference>
<dbReference type="Pfam" id="PF14359">
    <property type="entry name" value="DUF4406"/>
    <property type="match status" value="1"/>
</dbReference>
<evidence type="ECO:0000313" key="1">
    <source>
        <dbReference type="EMBL" id="UXE04798.1"/>
    </source>
</evidence>
<evidence type="ECO:0000313" key="2">
    <source>
        <dbReference type="Proteomes" id="UP001063033"/>
    </source>
</evidence>
<proteinExistence type="predicted"/>
<dbReference type="GeneID" id="80020057"/>
<protein>
    <submittedName>
        <fullName evidence="1">Deoxycytidylate deaminase</fullName>
    </submittedName>
</protein>
<dbReference type="Gene3D" id="3.40.50.10400">
    <property type="entry name" value="Hypothetical protein PA1492"/>
    <property type="match status" value="1"/>
</dbReference>
<accession>A0A977PRV7</accession>
<organism evidence="1 2">
    <name type="scientific">Arthrobacter phage Shambre1</name>
    <dbReference type="NCBI Taxonomy" id="2927284"/>
    <lineage>
        <taxon>Viruses</taxon>
        <taxon>Duplodnaviria</taxon>
        <taxon>Heunggongvirae</taxon>
        <taxon>Uroviricota</taxon>
        <taxon>Caudoviricetes</taxon>
        <taxon>Bismarckvirus</taxon>
        <taxon>Bismarckvirus shambre1</taxon>
    </lineage>
</organism>
<dbReference type="EMBL" id="OP297545">
    <property type="protein sequence ID" value="UXE04798.1"/>
    <property type="molecule type" value="Genomic_DNA"/>
</dbReference>
<reference evidence="1" key="1">
    <citation type="submission" date="2022-08" db="EMBL/GenBank/DDBJ databases">
        <authorList>
            <person name="Dojs M.A."/>
            <person name="Fleischacker C.L."/>
            <person name="Jackson S.M."/>
            <person name="Feiring S.B."/>
            <person name="Webb R.J."/>
            <person name="Schaefbauer A.B."/>
            <person name="Vigness C.A."/>
            <person name="Boyle B.L."/>
            <person name="Frank J.R."/>
            <person name="Fleischacker T.C."/>
            <person name="Ackerman S.B."/>
            <person name="Balish M.F."/>
            <person name="Garlena R.A."/>
            <person name="Russell D.A."/>
            <person name="Jacobs-Sera D."/>
            <person name="Hatfull G.F."/>
        </authorList>
    </citation>
    <scope>NUCLEOTIDE SEQUENCE</scope>
</reference>
<dbReference type="SUPFAM" id="SSF52309">
    <property type="entry name" value="N-(deoxy)ribosyltransferase-like"/>
    <property type="match status" value="1"/>
</dbReference>
<dbReference type="KEGG" id="vg:80020057"/>
<gene>
    <name evidence="1" type="primary">62</name>
    <name evidence="1" type="ORF">SEA_SHAMBRE1_62</name>
</gene>
<dbReference type="InterPro" id="IPR025518">
    <property type="entry name" value="DUF4406"/>
</dbReference>
<dbReference type="Proteomes" id="UP001063033">
    <property type="component" value="Segment"/>
</dbReference>
<keyword evidence="2" id="KW-1185">Reference proteome</keyword>